<feature type="region of interest" description="Disordered" evidence="1">
    <location>
        <begin position="1061"/>
        <end position="1104"/>
    </location>
</feature>
<organism evidence="3">
    <name type="scientific">Zeugodacus cucurbitae</name>
    <name type="common">Melon fruit fly</name>
    <name type="synonym">Bactrocera cucurbitae</name>
    <dbReference type="NCBI Taxonomy" id="28588"/>
    <lineage>
        <taxon>Eukaryota</taxon>
        <taxon>Metazoa</taxon>
        <taxon>Ecdysozoa</taxon>
        <taxon>Arthropoda</taxon>
        <taxon>Hexapoda</taxon>
        <taxon>Insecta</taxon>
        <taxon>Pterygota</taxon>
        <taxon>Neoptera</taxon>
        <taxon>Endopterygota</taxon>
        <taxon>Diptera</taxon>
        <taxon>Brachycera</taxon>
        <taxon>Muscomorpha</taxon>
        <taxon>Tephritoidea</taxon>
        <taxon>Tephritidae</taxon>
        <taxon>Zeugodacus</taxon>
        <taxon>Zeugodacus</taxon>
    </lineage>
</organism>
<dbReference type="CDD" id="cd18490">
    <property type="entry name" value="BACK_BTBD8"/>
    <property type="match status" value="1"/>
</dbReference>
<dbReference type="EMBL" id="GBXI01007771">
    <property type="protein sequence ID" value="JAD06521.1"/>
    <property type="molecule type" value="Transcribed_RNA"/>
</dbReference>
<evidence type="ECO:0000313" key="4">
    <source>
        <dbReference type="EMBL" id="JAD06521.1"/>
    </source>
</evidence>
<feature type="region of interest" description="Disordered" evidence="1">
    <location>
        <begin position="782"/>
        <end position="856"/>
    </location>
</feature>
<feature type="compositionally biased region" description="Polar residues" evidence="1">
    <location>
        <begin position="1979"/>
        <end position="2003"/>
    </location>
</feature>
<feature type="compositionally biased region" description="Low complexity" evidence="1">
    <location>
        <begin position="1905"/>
        <end position="1914"/>
    </location>
</feature>
<feature type="region of interest" description="Disordered" evidence="1">
    <location>
        <begin position="745"/>
        <end position="767"/>
    </location>
</feature>
<feature type="domain" description="BTB" evidence="2">
    <location>
        <begin position="1366"/>
        <end position="1430"/>
    </location>
</feature>
<dbReference type="EMBL" id="GBXI01010338">
    <property type="protein sequence ID" value="JAD03954.1"/>
    <property type="molecule type" value="Transcribed_RNA"/>
</dbReference>
<feature type="region of interest" description="Disordered" evidence="1">
    <location>
        <begin position="2123"/>
        <end position="2170"/>
    </location>
</feature>
<dbReference type="CDD" id="cd18286">
    <property type="entry name" value="BTB2_POZ_BTBD8"/>
    <property type="match status" value="1"/>
</dbReference>
<feature type="compositionally biased region" description="Basic and acidic residues" evidence="1">
    <location>
        <begin position="1862"/>
        <end position="1873"/>
    </location>
</feature>
<feature type="region of interest" description="Disordered" evidence="1">
    <location>
        <begin position="439"/>
        <end position="479"/>
    </location>
</feature>
<feature type="region of interest" description="Disordered" evidence="1">
    <location>
        <begin position="2260"/>
        <end position="2306"/>
    </location>
</feature>
<feature type="compositionally biased region" description="Polar residues" evidence="1">
    <location>
        <begin position="17"/>
        <end position="32"/>
    </location>
</feature>
<feature type="region of interest" description="Disordered" evidence="1">
    <location>
        <begin position="106"/>
        <end position="132"/>
    </location>
</feature>
<feature type="compositionally biased region" description="Polar residues" evidence="1">
    <location>
        <begin position="937"/>
        <end position="950"/>
    </location>
</feature>
<feature type="region of interest" description="Disordered" evidence="1">
    <location>
        <begin position="505"/>
        <end position="535"/>
    </location>
</feature>
<evidence type="ECO:0000313" key="3">
    <source>
        <dbReference type="EMBL" id="JAD03954.1"/>
    </source>
</evidence>
<dbReference type="PANTHER" id="PTHR22427:SF7">
    <property type="entry name" value="GH15728P"/>
    <property type="match status" value="1"/>
</dbReference>
<feature type="compositionally biased region" description="Low complexity" evidence="1">
    <location>
        <begin position="1"/>
        <end position="15"/>
    </location>
</feature>
<feature type="compositionally biased region" description="Polar residues" evidence="1">
    <location>
        <begin position="2280"/>
        <end position="2290"/>
    </location>
</feature>
<feature type="compositionally biased region" description="Polar residues" evidence="1">
    <location>
        <begin position="111"/>
        <end position="121"/>
    </location>
</feature>
<feature type="compositionally biased region" description="Basic and acidic residues" evidence="1">
    <location>
        <begin position="393"/>
        <end position="418"/>
    </location>
</feature>
<gene>
    <name evidence="3" type="primary">BTBD8_2</name>
    <name evidence="4" type="synonym">BTBD8_1</name>
    <name evidence="3" type="ORF">g.46562</name>
    <name evidence="4" type="ORF">g.46579</name>
</gene>
<feature type="compositionally biased region" description="Low complexity" evidence="1">
    <location>
        <begin position="521"/>
        <end position="535"/>
    </location>
</feature>
<dbReference type="InterPro" id="IPR000210">
    <property type="entry name" value="BTB/POZ_dom"/>
</dbReference>
<dbReference type="SUPFAM" id="SSF54695">
    <property type="entry name" value="POZ domain"/>
    <property type="match status" value="1"/>
</dbReference>
<feature type="region of interest" description="Disordered" evidence="1">
    <location>
        <begin position="925"/>
        <end position="950"/>
    </location>
</feature>
<dbReference type="InterPro" id="IPR043225">
    <property type="entry name" value="BACK_BTBD8"/>
</dbReference>
<feature type="compositionally biased region" description="Polar residues" evidence="1">
    <location>
        <begin position="654"/>
        <end position="671"/>
    </location>
</feature>
<evidence type="ECO:0000259" key="2">
    <source>
        <dbReference type="PROSITE" id="PS50097"/>
    </source>
</evidence>
<feature type="compositionally biased region" description="Low complexity" evidence="1">
    <location>
        <begin position="448"/>
        <end position="460"/>
    </location>
</feature>
<reference evidence="3" key="2">
    <citation type="journal article" date="2015" name="Gigascience">
        <title>Reconstructing a comprehensive transcriptome assembly of a white-pupal translocated strain of the pest fruit fly Bactrocera cucurbitae.</title>
        <authorList>
            <person name="Sim S.B."/>
            <person name="Calla B."/>
            <person name="Hall B."/>
            <person name="DeRego T."/>
            <person name="Geib S.M."/>
        </authorList>
    </citation>
    <scope>NUCLEOTIDE SEQUENCE</scope>
</reference>
<feature type="compositionally biased region" description="Low complexity" evidence="1">
    <location>
        <begin position="2057"/>
        <end position="2069"/>
    </location>
</feature>
<feature type="compositionally biased region" description="Polar residues" evidence="1">
    <location>
        <begin position="1929"/>
        <end position="1938"/>
    </location>
</feature>
<feature type="region of interest" description="Disordered" evidence="1">
    <location>
        <begin position="1979"/>
        <end position="2109"/>
    </location>
</feature>
<feature type="compositionally biased region" description="Low complexity" evidence="1">
    <location>
        <begin position="2084"/>
        <end position="2099"/>
    </location>
</feature>
<feature type="compositionally biased region" description="Basic and acidic residues" evidence="1">
    <location>
        <begin position="827"/>
        <end position="838"/>
    </location>
</feature>
<feature type="compositionally biased region" description="Polar residues" evidence="1">
    <location>
        <begin position="1762"/>
        <end position="1779"/>
    </location>
</feature>
<name>A0A0A1WY09_ZEUCU</name>
<feature type="region of interest" description="Disordered" evidence="1">
    <location>
        <begin position="383"/>
        <end position="418"/>
    </location>
</feature>
<sequence>MHSATHSPTTAAPSAMQRPNVTANGLELTTTPPVAPARHTRPLPAQRAGSGCVSGNGSSSSTTTSSPPQYSEDLRRTNMPTTLNLLPRQGSVSSTKTCEVDLGDEERDTFSPVSTATSSSDGVVDECVDGSSPSDGAVLTAGGGGDNVGNVAARAINNGGSSFDNKAYDGVHVSTAAPTPAARLKVSNGSGGSAVAVAGSGIHSTSKEEKQRQNEEIVIMETSSISSETGSWESVFPHANSIAAGSVVSTAATGAPIAGINSTTTVGKIGEVSFPAFSTEFSHSENKLPKAAFELPKERDKCGVAELQVNLLKEPDIAPYLRERTYSTGASVTADTSSLFTGISAHSLLRDLERRENPMNSSGHSACFIDASSLRDEDEVLSFPSLDGQQSNEDAKDIEEHVEEPKKAVGVEDEDSPTKKLESFHKAFAKCKVKSKDLPEPVETCDTSKSSSSSNSGADSPQKQISVASATSTNNLSDEEKLWKREHEIQKAPLHAETKDAKVQQLAIQQHASTHEDATEASVSLAADADSSDSSEIVKLRREQEHKPRPYIFQHNMQQFSIHPLAVSPKFSVHGSTGASISHPTAVNAAHNDLSYTTDYSSSSPAPSLVWSEHEHRPSLSGRAHVDDYDGHSHKAFTHPDTPHNSIAHIENASSNNSSIHRDYTMSSSLSHQRDSGAYCSDATDSPVPMPRTPKRSKFDESNPIISGGASIKDFAPKQCESPPVHRRLESCPIVSGGFASLDFEPTRPLADDDDDQVELRSRPKTRKPIPGIASWVVDMSDCRSERRKSTSSTSSMEVSAGKFRERSDSTSSHKSGCGFYVSLDNMDNKPNTDDLNKKPMKPQMSKSYTAPKPTGFFVNLSKSEYTTAEEVKPEEPKSEDTTAADKKNIFSMFIDIGESKKPIGTPRKEPFSLAQRLSSSYASHAAQKRADDVMRSSASSTETLMAKSSSLKMNTDNEICGESKSLDYKCNLEPPITVAAIRRLSQQQRAQNDATKRHSWGNNASKEGVTCDYKRSISLTANSNESGGNGLMSIIDKIPLISKASSLSVDSSLSPFDEYTGSKSELSTCSNNSARNSVSGGERDDEVFLSGTGAANGGRVKRRRRDVQINETFDKSSLASITDGVLSKDLSPASTTDTEDLTFQQDEELAMREAALQQQQLQQQIPSNRSSAIIMETIIEAKETSSPKKNASGHTMETLHATIEKQKMLLETVNEHGEVEKGTFVKLSDMDKPTKFELHSPESMSKSVGNHRQINRLFRDDSKTRPHSWTMTRSQGNSFLSITNSVENLRSLSRLFPNFSKEFSNSLPNDIICDQMDYIQTDISGDSSLASSISRSGMDESSISCRQPRRLGEDLLKMFLQEIATDMIVEVHGRRIKAHKCILRSRCQYFAAMLAGSGAQSVVSLQGYSYSAVHFALCHIYSGASHPPDGISLMELAALADLLGLEGLKEVTAHALKTNYCHNFHKPCSGCIDGILQVLPVALTHSLDDLYRKCLRWTCRHYMKVWPTRQFAQLPADILGRCRQQIVAYMTSESVLDTVLDCDNLLTQLATYRWGGICESLVRDILDAAYTYIADHFASLIASDSFLSLGHDRSCHIPRLESVLLRTASSLTPDQACRSYQRVTRLNTVLQAKVIQMPANLGELAKELQGLQEEDLDWDSEYIRLVSAILSAVEQCLIRQCSRAMRVTAWQRMDLDLRKKIQTLARLTEPMDLKRSKPVSKAFTFSGSTRNQDLYQVKLAIQAHSKRAMAQDTQLYKATQTQEAGNVQTTERGVQANNDIREGTSKILKSNTRVHVPQALRASSQSATTSERNSLNTHRRTQSEAPMHINKVVTTAPALPPKPTSAEVKNDTNKKTAPRLSEVRPRYLEPRKVHAPAGFGNGPVRSATSSSIPATSKGKGRQISSSDSSRTSSPAARKTANLIGRKSINMSLDSLASPSRRGRTMRMKAADNADRLSDRGGDSLGDSMKSSVMTNKAISQESLSSVTKLSRSNPLIGNSGKQSAAVGSKSQNGKMANGIVKTNRAASICTKPPKHLQQQNIKSTGSSPSSVTTNKSAASRLSSVSSTHSSRDMFKNRSISMPGQSASQGTAAGGQQTAGSGGGPRHSFLSAKSREILAKRAEKNKLQQQQQTANSSGDERSNTNAVPAPTNNQQQHQQKLHHPHTGPIRSASHTAVTATANANYTRNSLPSNIPTRRPNSLQLKKTTTNNQIASNKNNNTVNQMAHLNNKNKIINATNGVLKAAHAVKQKIELFIDTSTSAAGRGEKATPPPPTQPTQKCNDQQSQQTRVETKLERSSTFCKESSDMDINELQIIE</sequence>
<feature type="compositionally biased region" description="Polar residues" evidence="1">
    <location>
        <begin position="2037"/>
        <end position="2056"/>
    </location>
</feature>
<dbReference type="SMART" id="SM00225">
    <property type="entry name" value="BTB"/>
    <property type="match status" value="1"/>
</dbReference>
<reference evidence="3" key="1">
    <citation type="submission" date="2014-11" db="EMBL/GenBank/DDBJ databases">
        <authorList>
            <person name="Geib S."/>
        </authorList>
    </citation>
    <scope>NUCLEOTIDE SEQUENCE</scope>
</reference>
<feature type="compositionally biased region" description="Polar residues" evidence="1">
    <location>
        <begin position="1802"/>
        <end position="1817"/>
    </location>
</feature>
<protein>
    <submittedName>
        <fullName evidence="3">BTB/POZ domain-containing protein 8</fullName>
    </submittedName>
</protein>
<dbReference type="Pfam" id="PF00651">
    <property type="entry name" value="BTB"/>
    <property type="match status" value="1"/>
</dbReference>
<feature type="region of interest" description="Disordered" evidence="1">
    <location>
        <begin position="1"/>
        <end position="75"/>
    </location>
</feature>
<dbReference type="PANTHER" id="PTHR22427">
    <property type="entry name" value="GH15728P"/>
    <property type="match status" value="1"/>
</dbReference>
<feature type="compositionally biased region" description="Polar residues" evidence="1">
    <location>
        <begin position="2127"/>
        <end position="2153"/>
    </location>
</feature>
<feature type="compositionally biased region" description="Basic and acidic residues" evidence="1">
    <location>
        <begin position="1949"/>
        <end position="1962"/>
    </location>
</feature>
<feature type="region of interest" description="Disordered" evidence="1">
    <location>
        <begin position="1789"/>
        <end position="1965"/>
    </location>
</feature>
<dbReference type="Pfam" id="PF26017">
    <property type="entry name" value="BACK_BTBD8"/>
    <property type="match status" value="1"/>
</dbReference>
<feature type="compositionally biased region" description="Polar residues" evidence="1">
    <location>
        <begin position="461"/>
        <end position="476"/>
    </location>
</feature>
<feature type="compositionally biased region" description="Polar residues" evidence="1">
    <location>
        <begin position="1062"/>
        <end position="1080"/>
    </location>
</feature>
<accession>A0A0A1WY09</accession>
<feature type="region of interest" description="Disordered" evidence="1">
    <location>
        <begin position="2184"/>
        <end position="2203"/>
    </location>
</feature>
<feature type="compositionally biased region" description="Low complexity" evidence="1">
    <location>
        <begin position="49"/>
        <end position="66"/>
    </location>
</feature>
<feature type="region of interest" description="Disordered" evidence="1">
    <location>
        <begin position="1762"/>
        <end position="1781"/>
    </location>
</feature>
<dbReference type="PROSITE" id="PS50097">
    <property type="entry name" value="BTB"/>
    <property type="match status" value="1"/>
</dbReference>
<proteinExistence type="predicted"/>
<dbReference type="Gene3D" id="3.30.710.10">
    <property type="entry name" value="Potassium Channel Kv1.1, Chain A"/>
    <property type="match status" value="1"/>
</dbReference>
<evidence type="ECO:0000256" key="1">
    <source>
        <dbReference type="SAM" id="MobiDB-lite"/>
    </source>
</evidence>
<feature type="region of interest" description="Disordered" evidence="1">
    <location>
        <begin position="654"/>
        <end position="724"/>
    </location>
</feature>
<feature type="compositionally biased region" description="Polar residues" evidence="1">
    <location>
        <begin position="2190"/>
        <end position="2203"/>
    </location>
</feature>
<dbReference type="InterPro" id="IPR011333">
    <property type="entry name" value="SKP1/BTB/POZ_sf"/>
</dbReference>